<dbReference type="GO" id="GO:0019867">
    <property type="term" value="C:outer membrane"/>
    <property type="evidence" value="ECO:0007669"/>
    <property type="project" value="InterPro"/>
</dbReference>
<dbReference type="Pfam" id="PF03562">
    <property type="entry name" value="MltA"/>
    <property type="match status" value="1"/>
</dbReference>
<reference evidence="8 9" key="1">
    <citation type="submission" date="2020-02" db="EMBL/GenBank/DDBJ databases">
        <authorList>
            <person name="Dziuba M."/>
            <person name="Kuznetsov B."/>
            <person name="Mardanov A."/>
            <person name="Ravin N."/>
            <person name="Grouzdev D."/>
        </authorList>
    </citation>
    <scope>NUCLEOTIDE SEQUENCE [LARGE SCALE GENOMIC DNA]</scope>
    <source>
        <strain evidence="8 9">SpK</strain>
    </source>
</reference>
<keyword evidence="6" id="KW-0732">Signal</keyword>
<dbReference type="CDD" id="cd14668">
    <property type="entry name" value="mlta_B"/>
    <property type="match status" value="1"/>
</dbReference>
<sequence length="377" mass="40179">MAMGLAAARIYVLAAALALGTGSATAADDLPPFVGDGRDPSFPALGSVFTPVASLPNEAPLAGEDRAALMSMLDNQARALDKAKGEPAATFDGVGRRVTAADLKGTVERLRQWAGSGRPLGEYVQPYILKGDGQGNVRFTGYFTPSIRISDRPSDTFRFPLYRRPTGMAELLPNRKEIDEGALSGKGLELAWTDDLIGLYFLQVQGSGYGFDTAGTSRLFSYGGKNGHPYVSIGKYLVAQGEIPAQEISMAAIKDWFARHPARVREVMDLNPSYSFFTTDIAAVTGAAAVPLVPFRSVAADSSVLPLGAMVLIEMPILDDQGRVASYQPRLMAVQDRGGAIKGVGRIDIYAGAGAKAEDFAGHLKHFGRAWLLLPRP</sequence>
<keyword evidence="9" id="KW-1185">Reference proteome</keyword>
<feature type="domain" description="Lytic transglycosylase MltA" evidence="7">
    <location>
        <begin position="146"/>
        <end position="278"/>
    </location>
</feature>
<dbReference type="SMART" id="SM00925">
    <property type="entry name" value="MltA"/>
    <property type="match status" value="1"/>
</dbReference>
<dbReference type="InterPro" id="IPR036908">
    <property type="entry name" value="RlpA-like_sf"/>
</dbReference>
<evidence type="ECO:0000256" key="6">
    <source>
        <dbReference type="SAM" id="SignalP"/>
    </source>
</evidence>
<dbReference type="Pfam" id="PF06725">
    <property type="entry name" value="3D"/>
    <property type="match status" value="1"/>
</dbReference>
<dbReference type="PANTHER" id="PTHR30124:SF0">
    <property type="entry name" value="MEMBRANE-BOUND LYTIC MUREIN TRANSGLYCOSYLASE A"/>
    <property type="match status" value="1"/>
</dbReference>
<dbReference type="SUPFAM" id="SSF50685">
    <property type="entry name" value="Barwin-like endoglucanases"/>
    <property type="match status" value="1"/>
</dbReference>
<dbReference type="GO" id="GO:0008933">
    <property type="term" value="F:peptidoglycan lytic transglycosylase activity"/>
    <property type="evidence" value="ECO:0007669"/>
    <property type="project" value="TreeGrafter"/>
</dbReference>
<dbReference type="InterPro" id="IPR005300">
    <property type="entry name" value="MltA_B"/>
</dbReference>
<dbReference type="GO" id="GO:0009254">
    <property type="term" value="P:peptidoglycan turnover"/>
    <property type="evidence" value="ECO:0007669"/>
    <property type="project" value="InterPro"/>
</dbReference>
<dbReference type="InterPro" id="IPR026044">
    <property type="entry name" value="MltA"/>
</dbReference>
<feature type="chain" id="PRO_5028949406" description="peptidoglycan lytic exotransglycosylase" evidence="6">
    <location>
        <begin position="27"/>
        <end position="377"/>
    </location>
</feature>
<comment type="caution">
    <text evidence="8">The sequence shown here is derived from an EMBL/GenBank/DDBJ whole genome shotgun (WGS) entry which is preliminary data.</text>
</comment>
<evidence type="ECO:0000256" key="1">
    <source>
        <dbReference type="ARBA" id="ARBA00001420"/>
    </source>
</evidence>
<name>A0A7C9QVW9_9PROT</name>
<proteinExistence type="predicted"/>
<evidence type="ECO:0000313" key="8">
    <source>
        <dbReference type="EMBL" id="NFV81923.1"/>
    </source>
</evidence>
<dbReference type="Gene3D" id="2.40.40.10">
    <property type="entry name" value="RlpA-like domain"/>
    <property type="match status" value="1"/>
</dbReference>
<dbReference type="EC" id="4.2.2.n1" evidence="2"/>
<organism evidence="8 9">
    <name type="scientific">Magnetospirillum aberrantis SpK</name>
    <dbReference type="NCBI Taxonomy" id="908842"/>
    <lineage>
        <taxon>Bacteria</taxon>
        <taxon>Pseudomonadati</taxon>
        <taxon>Pseudomonadota</taxon>
        <taxon>Alphaproteobacteria</taxon>
        <taxon>Rhodospirillales</taxon>
        <taxon>Rhodospirillaceae</taxon>
        <taxon>Magnetospirillum</taxon>
    </lineage>
</organism>
<evidence type="ECO:0000256" key="2">
    <source>
        <dbReference type="ARBA" id="ARBA00012587"/>
    </source>
</evidence>
<dbReference type="Gene3D" id="2.40.240.50">
    <property type="entry name" value="Barwin-like endoglucanases"/>
    <property type="match status" value="1"/>
</dbReference>
<keyword evidence="4" id="KW-0961">Cell wall biogenesis/degradation</keyword>
<gene>
    <name evidence="8" type="primary">mltA</name>
    <name evidence="8" type="ORF">G4223_17580</name>
</gene>
<dbReference type="AlphaFoldDB" id="A0A7C9QVW9"/>
<dbReference type="CDD" id="cd14485">
    <property type="entry name" value="mltA_like_LT_A"/>
    <property type="match status" value="1"/>
</dbReference>
<dbReference type="PIRSF" id="PIRSF019422">
    <property type="entry name" value="MltA"/>
    <property type="match status" value="1"/>
</dbReference>
<protein>
    <recommendedName>
        <fullName evidence="2">peptidoglycan lytic exotransglycosylase</fullName>
        <ecNumber evidence="2">4.2.2.n1</ecNumber>
    </recommendedName>
    <alternativeName>
        <fullName evidence="5">Murein hydrolase A</fullName>
    </alternativeName>
</protein>
<dbReference type="GO" id="GO:0071555">
    <property type="term" value="P:cell wall organization"/>
    <property type="evidence" value="ECO:0007669"/>
    <property type="project" value="UniProtKB-KW"/>
</dbReference>
<comment type="catalytic activity">
    <reaction evidence="1">
        <text>Exolytic cleavage of the (1-&gt;4)-beta-glycosidic linkage between N-acetylmuramic acid (MurNAc) and N-acetylglucosamine (GlcNAc) residues in peptidoglycan, from either the reducing or the non-reducing ends of the peptidoglycan chains, with concomitant formation of a 1,6-anhydrobond in the MurNAc residue.</text>
        <dbReference type="EC" id="4.2.2.n1"/>
    </reaction>
</comment>
<dbReference type="NCBIfam" id="NF008366">
    <property type="entry name" value="PRK11162.1"/>
    <property type="match status" value="1"/>
</dbReference>
<keyword evidence="3 8" id="KW-0456">Lyase</keyword>
<dbReference type="PANTHER" id="PTHR30124">
    <property type="entry name" value="MEMBRANE-BOUND LYTIC MUREIN TRANSGLYCOSYLASE A"/>
    <property type="match status" value="1"/>
</dbReference>
<dbReference type="RefSeq" id="WP_163682423.1">
    <property type="nucleotide sequence ID" value="NZ_JAAIYP010000044.1"/>
</dbReference>
<evidence type="ECO:0000256" key="3">
    <source>
        <dbReference type="ARBA" id="ARBA00023239"/>
    </source>
</evidence>
<evidence type="ECO:0000256" key="4">
    <source>
        <dbReference type="ARBA" id="ARBA00023316"/>
    </source>
</evidence>
<dbReference type="InterPro" id="IPR010611">
    <property type="entry name" value="3D_dom"/>
</dbReference>
<dbReference type="GO" id="GO:0004553">
    <property type="term" value="F:hydrolase activity, hydrolyzing O-glycosyl compounds"/>
    <property type="evidence" value="ECO:0007669"/>
    <property type="project" value="InterPro"/>
</dbReference>
<dbReference type="EMBL" id="JAAIYP010000044">
    <property type="protein sequence ID" value="NFV81923.1"/>
    <property type="molecule type" value="Genomic_DNA"/>
</dbReference>
<feature type="signal peptide" evidence="6">
    <location>
        <begin position="1"/>
        <end position="26"/>
    </location>
</feature>
<evidence type="ECO:0000256" key="5">
    <source>
        <dbReference type="ARBA" id="ARBA00030918"/>
    </source>
</evidence>
<dbReference type="GO" id="GO:0009253">
    <property type="term" value="P:peptidoglycan catabolic process"/>
    <property type="evidence" value="ECO:0007669"/>
    <property type="project" value="TreeGrafter"/>
</dbReference>
<accession>A0A7C9QVW9</accession>
<evidence type="ECO:0000313" key="9">
    <source>
        <dbReference type="Proteomes" id="UP000480684"/>
    </source>
</evidence>
<evidence type="ECO:0000259" key="7">
    <source>
        <dbReference type="SMART" id="SM00925"/>
    </source>
</evidence>
<dbReference type="Proteomes" id="UP000480684">
    <property type="component" value="Unassembled WGS sequence"/>
</dbReference>